<accession>A0A1J4KLQ4</accession>
<dbReference type="InterPro" id="IPR015943">
    <property type="entry name" value="WD40/YVTN_repeat-like_dom_sf"/>
</dbReference>
<evidence type="ECO:0000256" key="2">
    <source>
        <dbReference type="ARBA" id="ARBA00023242"/>
    </source>
</evidence>
<dbReference type="AlphaFoldDB" id="A0A1J4KLQ4"/>
<dbReference type="OrthoDB" id="6109at2759"/>
<keyword evidence="7" id="KW-1185">Reference proteome</keyword>
<feature type="domain" description="RSE1/DDB1/CPSF1 C-terminal" evidence="3">
    <location>
        <begin position="906"/>
        <end position="1218"/>
    </location>
</feature>
<evidence type="ECO:0000259" key="4">
    <source>
        <dbReference type="Pfam" id="PF10433"/>
    </source>
</evidence>
<dbReference type="EMBL" id="MLAK01000568">
    <property type="protein sequence ID" value="OHT12239.1"/>
    <property type="molecule type" value="Genomic_DNA"/>
</dbReference>
<comment type="caution">
    <text evidence="6">The sequence shown here is derived from an EMBL/GenBank/DDBJ whole genome shotgun (WGS) entry which is preliminary data.</text>
</comment>
<dbReference type="Proteomes" id="UP000179807">
    <property type="component" value="Unassembled WGS sequence"/>
</dbReference>
<organism evidence="6 7">
    <name type="scientific">Tritrichomonas foetus</name>
    <dbReference type="NCBI Taxonomy" id="1144522"/>
    <lineage>
        <taxon>Eukaryota</taxon>
        <taxon>Metamonada</taxon>
        <taxon>Parabasalia</taxon>
        <taxon>Tritrichomonadida</taxon>
        <taxon>Tritrichomonadidae</taxon>
        <taxon>Tritrichomonas</taxon>
    </lineage>
</organism>
<dbReference type="InterPro" id="IPR050358">
    <property type="entry name" value="RSE1/DDB1/CFT1"/>
</dbReference>
<protein>
    <submittedName>
        <fullName evidence="6">CPSF A subunit region family protein</fullName>
    </submittedName>
</protein>
<proteinExistence type="predicted"/>
<evidence type="ECO:0000313" key="6">
    <source>
        <dbReference type="EMBL" id="OHT12239.1"/>
    </source>
</evidence>
<dbReference type="VEuPathDB" id="TrichDB:TRFO_18045"/>
<dbReference type="InterPro" id="IPR058543">
    <property type="entry name" value="Beta-prop_RSE1/DDB1/CPSF1_2nd"/>
</dbReference>
<dbReference type="GO" id="GO:0003676">
    <property type="term" value="F:nucleic acid binding"/>
    <property type="evidence" value="ECO:0007669"/>
    <property type="project" value="InterPro"/>
</dbReference>
<comment type="subcellular location">
    <subcellularLocation>
        <location evidence="1">Nucleus</location>
    </subcellularLocation>
</comment>
<keyword evidence="2" id="KW-0539">Nucleus</keyword>
<dbReference type="Gene3D" id="2.130.10.10">
    <property type="entry name" value="YVTN repeat-like/Quinoprotein amine dehydrogenase"/>
    <property type="match status" value="2"/>
</dbReference>
<dbReference type="PANTHER" id="PTHR10644">
    <property type="entry name" value="DNA REPAIR/RNA PROCESSING CPSF FAMILY"/>
    <property type="match status" value="1"/>
</dbReference>
<dbReference type="Pfam" id="PF23726">
    <property type="entry name" value="Beta-prop_RSE1_2nd"/>
    <property type="match status" value="1"/>
</dbReference>
<gene>
    <name evidence="6" type="ORF">TRFO_18045</name>
</gene>
<reference evidence="6" key="1">
    <citation type="submission" date="2016-10" db="EMBL/GenBank/DDBJ databases">
        <authorList>
            <person name="Benchimol M."/>
            <person name="Almeida L.G."/>
            <person name="Vasconcelos A.T."/>
            <person name="Perreira-Neves A."/>
            <person name="Rosa I.A."/>
            <person name="Tasca T."/>
            <person name="Bogo M.R."/>
            <person name="de Souza W."/>
        </authorList>
    </citation>
    <scope>NUCLEOTIDE SEQUENCE [LARGE SCALE GENOMIC DNA]</scope>
    <source>
        <strain evidence="6">K</strain>
    </source>
</reference>
<evidence type="ECO:0000259" key="5">
    <source>
        <dbReference type="Pfam" id="PF23726"/>
    </source>
</evidence>
<dbReference type="GO" id="GO:0005634">
    <property type="term" value="C:nucleus"/>
    <property type="evidence" value="ECO:0007669"/>
    <property type="project" value="UniProtKB-SubCell"/>
</dbReference>
<feature type="domain" description="RSE1/DDB1/CPSF1 first beta-propeller" evidence="4">
    <location>
        <begin position="17"/>
        <end position="399"/>
    </location>
</feature>
<dbReference type="InterPro" id="IPR004871">
    <property type="entry name" value="RSE1/DDB1/CPSF1_C"/>
</dbReference>
<evidence type="ECO:0000256" key="1">
    <source>
        <dbReference type="ARBA" id="ARBA00004123"/>
    </source>
</evidence>
<dbReference type="InterPro" id="IPR018846">
    <property type="entry name" value="Beta-prop_RSE1/DDB1/CPSF1_1st"/>
</dbReference>
<dbReference type="Pfam" id="PF03178">
    <property type="entry name" value="CPSF_A"/>
    <property type="match status" value="1"/>
</dbReference>
<dbReference type="Pfam" id="PF10433">
    <property type="entry name" value="Beta-prop_RSE1_1st"/>
    <property type="match status" value="1"/>
</dbReference>
<dbReference type="GeneID" id="94834641"/>
<evidence type="ECO:0000259" key="3">
    <source>
        <dbReference type="Pfam" id="PF03178"/>
    </source>
</evidence>
<feature type="domain" description="RSE1/DDB1/CPSF1 second beta-propeller" evidence="5">
    <location>
        <begin position="503"/>
        <end position="792"/>
    </location>
</feature>
<evidence type="ECO:0000313" key="7">
    <source>
        <dbReference type="Proteomes" id="UP000179807"/>
    </source>
</evidence>
<dbReference type="RefSeq" id="XP_068365375.1">
    <property type="nucleotide sequence ID" value="XM_068499937.1"/>
</dbReference>
<sequence length="1256" mass="141975">MDISYRTLCDPPAPTTAVKCKLPFSSEICIATASETKLQIYTFRDQHLQLIWEKNFWAKIIAIFRHQNGDYDSLILVCDVSKIVVLQPRGGVDLQETEFHLFEADVNESRCIRYPTLAVIDPNDTCIALLIGGEVLYFLTLNQVDSFDVNKRPKVADGQHSKWETINGAVSFNLANDYNPPIHRVRDIKFLEGYNRPTLAIMYEPIPTWSVRLPIHKSTIAVSITSPLLIEREGSNIKDQSLSWTSRPLPHNSLTIVPIWVPHGGFLVLSKNAIIYMTHTSGLAFGLNQLAYLDDECPFELCDQASEPCEIFSTAYTILDSNHVLITVDQHKPAILTLHSNGIDITGMSLFVDNFEFHPSLFMLYKDNLIFGGSTIEDSILFELTYEYIEQEPSYIDTIALTDSQSKLYQLLYDSMPINAPRQIITSAKFSILSKIYQLGTVCCASPFINIHETAVQSHEDAISMALGCGFKKSGCLQYLRAAFTPNYRHEIHLADVTAAFASNKYKFVLFSTQNSTLVYQDFKDDTDSRRGIISTNEPTIVARDYIDGFVQITPTSVKLLDDSNVLFTWNPPNNKDIRQAAILGNFIAVLVDQQVLVCDEIEFGNTLSFAQVVIPVMAQTNKSPQIYKIAIYGDYLFMLQTNNTLHVYSLSNHEVICVFDQFRYFHDLFLKDSELISSFTQTSLVLDMNVIDIGTMAILTLIMKEGNIILYQFCPASATNDYAFKRIKTRKFTFSGRPNKYNSIVQFNDINGITGGFICGDRPMFLIGESGYPRLIPAPVGLYFTQFHTDFIFGDRQIVKLANFDNMKILETHIIGGCVIQRLHLGQTPRCMTFAAPWNSLVLFASYPTKFSHENEPDIDEEAKLTPHYQREPTPPREIEDTGLPIAYEEQYNLYVAAESGINNVLTLERHEVGYCVSFIHTSDNYQNPKSNLSEYLAIGTGFMCHEERMVRGRLAIYKGTLVQSEQQDVNEYKLQELFNKVMNAPVTNICEVDGYIGAFVGSQLQMIMFINEQDYKVASFLNGHFFSNQLLSMKNYLFYVDAFKGFQLIRWRKYGNKLITMAKDFQTFTPLSASLITNEGVFGGIVYDCAGNCQIFEIDEYAIPADSFVVRSVFHIGCRAISSGMFPIKKQVEGGTNDISGYFGWFVGDHGKIGIFAPIKSDMERRKLCVIQNAFEKTLDGLSHQEYRWGKFPLLKNAELISQSPRLVVDLDLLLDLLESQPDLQKTCTKALGRSISDVTPSISELYAIASIFE</sequence>
<name>A0A1J4KLQ4_9EUKA</name>